<keyword evidence="4" id="KW-0676">Redox-active center</keyword>
<dbReference type="GO" id="GO:0017004">
    <property type="term" value="P:cytochrome complex assembly"/>
    <property type="evidence" value="ECO:0007669"/>
    <property type="project" value="UniProtKB-KW"/>
</dbReference>
<dbReference type="GO" id="GO:0016491">
    <property type="term" value="F:oxidoreductase activity"/>
    <property type="evidence" value="ECO:0007669"/>
    <property type="project" value="InterPro"/>
</dbReference>
<dbReference type="PROSITE" id="PS51352">
    <property type="entry name" value="THIOREDOXIN_2"/>
    <property type="match status" value="1"/>
</dbReference>
<comment type="subcellular location">
    <subcellularLocation>
        <location evidence="1">Cell envelope</location>
    </subcellularLocation>
</comment>
<evidence type="ECO:0000256" key="2">
    <source>
        <dbReference type="ARBA" id="ARBA00022748"/>
    </source>
</evidence>
<reference evidence="7 8" key="1">
    <citation type="submission" date="2017-11" db="EMBL/GenBank/DDBJ databases">
        <authorList>
            <person name="Duchaud E."/>
        </authorList>
    </citation>
    <scope>NUCLEOTIDE SEQUENCE [LARGE SCALE GENOMIC DNA]</scope>
    <source>
        <strain evidence="7 8">TNO010</strain>
    </source>
</reference>
<dbReference type="SUPFAM" id="SSF52833">
    <property type="entry name" value="Thioredoxin-like"/>
    <property type="match status" value="1"/>
</dbReference>
<dbReference type="EMBL" id="OENE01000023">
    <property type="protein sequence ID" value="SOU89074.1"/>
    <property type="molecule type" value="Genomic_DNA"/>
</dbReference>
<dbReference type="AlphaFoldDB" id="A0A2I2MAW4"/>
<dbReference type="GO" id="GO:0030313">
    <property type="term" value="C:cell envelope"/>
    <property type="evidence" value="ECO:0007669"/>
    <property type="project" value="UniProtKB-SubCell"/>
</dbReference>
<evidence type="ECO:0000256" key="4">
    <source>
        <dbReference type="ARBA" id="ARBA00023284"/>
    </source>
</evidence>
<dbReference type="InterPro" id="IPR036249">
    <property type="entry name" value="Thioredoxin-like_sf"/>
</dbReference>
<feature type="signal peptide" evidence="5">
    <location>
        <begin position="1"/>
        <end position="17"/>
    </location>
</feature>
<organism evidence="7 8">
    <name type="scientific">Tenacibaculum finnmarkense genomovar ulcerans</name>
    <dbReference type="NCBI Taxonomy" id="2781388"/>
    <lineage>
        <taxon>Bacteria</taxon>
        <taxon>Pseudomonadati</taxon>
        <taxon>Bacteroidota</taxon>
        <taxon>Flavobacteriia</taxon>
        <taxon>Flavobacteriales</taxon>
        <taxon>Flavobacteriaceae</taxon>
        <taxon>Tenacibaculum</taxon>
        <taxon>Tenacibaculum finnmarkense</taxon>
    </lineage>
</organism>
<accession>A0A2I2MAW4</accession>
<sequence length="460" mass="53310">MKKLLSLLILATSMVSAQYTIKGTMTPPEKSDWVYLHKLQGAKPKFISNTTIKSNTIVVGGEKQTLGKFEFTLPEDAPVGAYRATYRNKGAGFVDFYFNKENIEFIFNPKYPGQSVVFTASRENKLYTEYLQSYALIQNKIDENQVDYIKNGNKETKKAYKVAVKELEDVQDIYENKSDGMLVHNFIEASQRYNPSSPIDNMDEYLSSTVNHFFKYIDFNNEALYNSSFLVDRIADYVFYLNYSDNKELQQKLLKESITKVMDKLSGVQLKKSVTVFLITSLAEKRNGPIVDWMFENYYDELPEEEIDPVFRKETLQFLNATVGRIAPDFSWKEAGKELRLSTLADGEKYLLIFWSTSCPHCTRDIPELHTEMQKYNEVSVVSFAVENYKSTDWNEFQKNLPYWHNAMGTHPTYKFDNETIVKYNLTGTPSYFVLDKDKKIIAIPNDLEDVKKYFAKQSE</sequence>
<proteinExistence type="predicted"/>
<keyword evidence="3" id="KW-1015">Disulfide bond</keyword>
<keyword evidence="2" id="KW-0201">Cytochrome c-type biogenesis</keyword>
<dbReference type="PANTHER" id="PTHR42852:SF6">
    <property type="entry name" value="THIOL:DISULFIDE INTERCHANGE PROTEIN DSBE"/>
    <property type="match status" value="1"/>
</dbReference>
<feature type="chain" id="PRO_5014142056" evidence="5">
    <location>
        <begin position="18"/>
        <end position="460"/>
    </location>
</feature>
<dbReference type="InterPro" id="IPR050553">
    <property type="entry name" value="Thioredoxin_ResA/DsbE_sf"/>
</dbReference>
<evidence type="ECO:0000259" key="6">
    <source>
        <dbReference type="PROSITE" id="PS51352"/>
    </source>
</evidence>
<protein>
    <submittedName>
        <fullName evidence="7">Thiol-disulfide oxidoreductase</fullName>
    </submittedName>
</protein>
<evidence type="ECO:0000313" key="8">
    <source>
        <dbReference type="Proteomes" id="UP000490060"/>
    </source>
</evidence>
<dbReference type="Proteomes" id="UP000490060">
    <property type="component" value="Unassembled WGS sequence"/>
</dbReference>
<dbReference type="Pfam" id="PF14289">
    <property type="entry name" value="DUF4369"/>
    <property type="match status" value="1"/>
</dbReference>
<name>A0A2I2MAW4_9FLAO</name>
<evidence type="ECO:0000256" key="1">
    <source>
        <dbReference type="ARBA" id="ARBA00004196"/>
    </source>
</evidence>
<dbReference type="RefSeq" id="WP_058885920.1">
    <property type="nucleotide sequence ID" value="NZ_OENE01000023.1"/>
</dbReference>
<dbReference type="InterPro" id="IPR025380">
    <property type="entry name" value="DUF4369"/>
</dbReference>
<gene>
    <name evidence="7" type="primary">resA</name>
    <name evidence="7" type="ORF">TNO010_30050</name>
</gene>
<dbReference type="CDD" id="cd02966">
    <property type="entry name" value="TlpA_like_family"/>
    <property type="match status" value="1"/>
</dbReference>
<evidence type="ECO:0000313" key="7">
    <source>
        <dbReference type="EMBL" id="SOU89074.1"/>
    </source>
</evidence>
<dbReference type="PANTHER" id="PTHR42852">
    <property type="entry name" value="THIOL:DISULFIDE INTERCHANGE PROTEIN DSBE"/>
    <property type="match status" value="1"/>
</dbReference>
<dbReference type="InterPro" id="IPR000866">
    <property type="entry name" value="AhpC/TSA"/>
</dbReference>
<feature type="domain" description="Thioredoxin" evidence="6">
    <location>
        <begin position="321"/>
        <end position="460"/>
    </location>
</feature>
<keyword evidence="5" id="KW-0732">Signal</keyword>
<dbReference type="InterPro" id="IPR013766">
    <property type="entry name" value="Thioredoxin_domain"/>
</dbReference>
<dbReference type="GO" id="GO:0016209">
    <property type="term" value="F:antioxidant activity"/>
    <property type="evidence" value="ECO:0007669"/>
    <property type="project" value="InterPro"/>
</dbReference>
<evidence type="ECO:0000256" key="5">
    <source>
        <dbReference type="SAM" id="SignalP"/>
    </source>
</evidence>
<dbReference type="Pfam" id="PF00578">
    <property type="entry name" value="AhpC-TSA"/>
    <property type="match status" value="1"/>
</dbReference>
<evidence type="ECO:0000256" key="3">
    <source>
        <dbReference type="ARBA" id="ARBA00023157"/>
    </source>
</evidence>
<dbReference type="Gene3D" id="3.40.30.10">
    <property type="entry name" value="Glutaredoxin"/>
    <property type="match status" value="1"/>
</dbReference>